<proteinExistence type="predicted"/>
<protein>
    <submittedName>
        <fullName evidence="1">Uncharacterized protein</fullName>
    </submittedName>
</protein>
<evidence type="ECO:0000313" key="2">
    <source>
        <dbReference type="Proteomes" id="UP000306378"/>
    </source>
</evidence>
<evidence type="ECO:0000313" key="1">
    <source>
        <dbReference type="EMBL" id="TLF82245.1"/>
    </source>
</evidence>
<sequence>MALMRVEPQSCRELVAAMFSAEFVDGGVDPAALRRVHAGEHAEWALALDRSGMFGTDTVATVTAQWREDPRVLLDALLTEADDVTRRRCLTAWAALDDGSSGTHARMA</sequence>
<organism evidence="1 2">
    <name type="scientific">Nocardia cyriacigeorgica</name>
    <dbReference type="NCBI Taxonomy" id="135487"/>
    <lineage>
        <taxon>Bacteria</taxon>
        <taxon>Bacillati</taxon>
        <taxon>Actinomycetota</taxon>
        <taxon>Actinomycetes</taxon>
        <taxon>Mycobacteriales</taxon>
        <taxon>Nocardiaceae</taxon>
        <taxon>Nocardia</taxon>
    </lineage>
</organism>
<name>A0A5R8NZQ5_9NOCA</name>
<dbReference type="AlphaFoldDB" id="A0A5R8NZQ5"/>
<dbReference type="Proteomes" id="UP000306378">
    <property type="component" value="Unassembled WGS sequence"/>
</dbReference>
<gene>
    <name evidence="1" type="ORF">FEK34_00330</name>
</gene>
<reference evidence="1 2" key="1">
    <citation type="submission" date="2019-05" db="EMBL/GenBank/DDBJ databases">
        <title>Genomes sequences of two Nocardia cyriacigeorgica environmental isolates, type strains Nocardia asteroides ATCC 19247 and Nocardia cyriacigeorgica DSM 44484.</title>
        <authorList>
            <person name="Vautrin F."/>
            <person name="Bergeron E."/>
            <person name="Dubost A."/>
            <person name="Abrouk D."/>
            <person name="Rodriguez Nava V."/>
            <person name="Pujic P."/>
        </authorList>
    </citation>
    <scope>NUCLEOTIDE SEQUENCE [LARGE SCALE GENOMIC DNA]</scope>
    <source>
        <strain evidence="1 2">EML 446</strain>
    </source>
</reference>
<comment type="caution">
    <text evidence="1">The sequence shown here is derived from an EMBL/GenBank/DDBJ whole genome shotgun (WGS) entry which is preliminary data.</text>
</comment>
<dbReference type="EMBL" id="VBUT01000001">
    <property type="protein sequence ID" value="TLF82245.1"/>
    <property type="molecule type" value="Genomic_DNA"/>
</dbReference>
<accession>A0A5R8NZQ5</accession>